<protein>
    <recommendedName>
        <fullName evidence="4">Transmembrane protein</fullName>
    </recommendedName>
</protein>
<comment type="caution">
    <text evidence="2">The sequence shown here is derived from an EMBL/GenBank/DDBJ whole genome shotgun (WGS) entry which is preliminary data.</text>
</comment>
<proteinExistence type="predicted"/>
<dbReference type="Proteomes" id="UP001430172">
    <property type="component" value="Unassembled WGS sequence"/>
</dbReference>
<feature type="transmembrane region" description="Helical" evidence="1">
    <location>
        <begin position="12"/>
        <end position="31"/>
    </location>
</feature>
<reference evidence="2" key="1">
    <citation type="submission" date="2021-02" db="EMBL/GenBank/DDBJ databases">
        <title>Phycicoccus sp. MQZ13P-5T, whole genome shotgun sequence.</title>
        <authorList>
            <person name="Tuo L."/>
        </authorList>
    </citation>
    <scope>NUCLEOTIDE SEQUENCE</scope>
    <source>
        <strain evidence="2">MQZ13P-5</strain>
    </source>
</reference>
<evidence type="ECO:0000313" key="3">
    <source>
        <dbReference type="Proteomes" id="UP001430172"/>
    </source>
</evidence>
<name>A0ABS2CIK8_9MICO</name>
<organism evidence="2 3">
    <name type="scientific">Phycicoccus sonneratiae</name>
    <dbReference type="NCBI Taxonomy" id="2807628"/>
    <lineage>
        <taxon>Bacteria</taxon>
        <taxon>Bacillati</taxon>
        <taxon>Actinomycetota</taxon>
        <taxon>Actinomycetes</taxon>
        <taxon>Micrococcales</taxon>
        <taxon>Intrasporangiaceae</taxon>
        <taxon>Phycicoccus</taxon>
    </lineage>
</organism>
<evidence type="ECO:0000313" key="2">
    <source>
        <dbReference type="EMBL" id="MBM6399709.1"/>
    </source>
</evidence>
<feature type="transmembrane region" description="Helical" evidence="1">
    <location>
        <begin position="105"/>
        <end position="128"/>
    </location>
</feature>
<evidence type="ECO:0000256" key="1">
    <source>
        <dbReference type="SAM" id="Phobius"/>
    </source>
</evidence>
<gene>
    <name evidence="2" type="ORF">JQN70_04855</name>
</gene>
<keyword evidence="1" id="KW-1133">Transmembrane helix</keyword>
<dbReference type="RefSeq" id="WP_204130202.1">
    <property type="nucleotide sequence ID" value="NZ_JAFDVD010000006.1"/>
</dbReference>
<dbReference type="EMBL" id="JAFDVD010000006">
    <property type="protein sequence ID" value="MBM6399709.1"/>
    <property type="molecule type" value="Genomic_DNA"/>
</dbReference>
<keyword evidence="1" id="KW-0472">Membrane</keyword>
<accession>A0ABS2CIK8</accession>
<evidence type="ECO:0008006" key="4">
    <source>
        <dbReference type="Google" id="ProtNLM"/>
    </source>
</evidence>
<sequence>MKLYSDLPARRTVQVLSDLAMVAWVVLWLRVAQWVHESTLRLAEPGHRLESAGTGFTGRMNDAGNSVDDLPLLDDRIAAPFRSAAGVGEDFASAGRDLVTAVERFATVLAIVTAVAPVVIVLGTWLVLRWRFVRRATAAQRFVDAAPDLDLFALRAMANQPMQRLARISDDPAGAWRRGEADVVRALAVLELKESGLRPPPVAATA</sequence>
<keyword evidence="3" id="KW-1185">Reference proteome</keyword>
<keyword evidence="1" id="KW-0812">Transmembrane</keyword>